<dbReference type="PANTHER" id="PTHR31344">
    <property type="entry name" value="NUCLEAR PORE COMPLEX PROTEIN NUP205"/>
    <property type="match status" value="1"/>
</dbReference>
<accession>A0A2T7P6B9</accession>
<dbReference type="GO" id="GO:0044611">
    <property type="term" value="C:nuclear pore inner ring"/>
    <property type="evidence" value="ECO:0007669"/>
    <property type="project" value="TreeGrafter"/>
</dbReference>
<evidence type="ECO:0000256" key="4">
    <source>
        <dbReference type="ARBA" id="ARBA00023242"/>
    </source>
</evidence>
<dbReference type="EMBL" id="PZQS01000006">
    <property type="protein sequence ID" value="PVD28943.1"/>
    <property type="molecule type" value="Genomic_DNA"/>
</dbReference>
<keyword evidence="3" id="KW-0813">Transport</keyword>
<evidence type="ECO:0008006" key="7">
    <source>
        <dbReference type="Google" id="ProtNLM"/>
    </source>
</evidence>
<reference evidence="5 6" key="1">
    <citation type="submission" date="2018-04" db="EMBL/GenBank/DDBJ databases">
        <title>The genome of golden apple snail Pomacea canaliculata provides insight into stress tolerance and invasive adaptation.</title>
        <authorList>
            <person name="Liu C."/>
            <person name="Liu B."/>
            <person name="Ren Y."/>
            <person name="Zhang Y."/>
            <person name="Wang H."/>
            <person name="Li S."/>
            <person name="Jiang F."/>
            <person name="Yin L."/>
            <person name="Zhang G."/>
            <person name="Qian W."/>
            <person name="Fan W."/>
        </authorList>
    </citation>
    <scope>NUCLEOTIDE SEQUENCE [LARGE SCALE GENOMIC DNA]</scope>
    <source>
        <strain evidence="5">SZHN2017</strain>
        <tissue evidence="5">Muscle</tissue>
    </source>
</reference>
<comment type="subcellular location">
    <subcellularLocation>
        <location evidence="1">Nucleus</location>
    </subcellularLocation>
</comment>
<keyword evidence="6" id="KW-1185">Reference proteome</keyword>
<comment type="caution">
    <text evidence="5">The sequence shown here is derived from an EMBL/GenBank/DDBJ whole genome shotgun (WGS) entry which is preliminary data.</text>
</comment>
<organism evidence="5 6">
    <name type="scientific">Pomacea canaliculata</name>
    <name type="common">Golden apple snail</name>
    <dbReference type="NCBI Taxonomy" id="400727"/>
    <lineage>
        <taxon>Eukaryota</taxon>
        <taxon>Metazoa</taxon>
        <taxon>Spiralia</taxon>
        <taxon>Lophotrochozoa</taxon>
        <taxon>Mollusca</taxon>
        <taxon>Gastropoda</taxon>
        <taxon>Caenogastropoda</taxon>
        <taxon>Architaenioglossa</taxon>
        <taxon>Ampullarioidea</taxon>
        <taxon>Ampullariidae</taxon>
        <taxon>Pomacea</taxon>
    </lineage>
</organism>
<dbReference type="PANTHER" id="PTHR31344:SF0">
    <property type="entry name" value="NUCLEAR PORE COMPLEX PROTEIN NUP205"/>
    <property type="match status" value="1"/>
</dbReference>
<dbReference type="OrthoDB" id="2019644at2759"/>
<evidence type="ECO:0000313" key="5">
    <source>
        <dbReference type="EMBL" id="PVD28943.1"/>
    </source>
</evidence>
<evidence type="ECO:0000256" key="2">
    <source>
        <dbReference type="ARBA" id="ARBA00005892"/>
    </source>
</evidence>
<evidence type="ECO:0000313" key="6">
    <source>
        <dbReference type="Proteomes" id="UP000245119"/>
    </source>
</evidence>
<dbReference type="GO" id="GO:0017056">
    <property type="term" value="F:structural constituent of nuclear pore"/>
    <property type="evidence" value="ECO:0007669"/>
    <property type="project" value="TreeGrafter"/>
</dbReference>
<sequence length="2019" mass="226541">MADTGSMAVNLGARLWAPYRALQDVVNAAIHKREAGSIHDLELALRRHKPDFISLLKVPPKNAAARQIVSKATTEGLHVQGGQRTQIFSQQFVAEALILSDLFQMDELAAVELLMAGENQRPNYPGLPRGLVAVLLFYDGRRSLVSSLRSLLQAREGHTWTLGLPSDVVHLVTHFTSQLLEDKLVHKILDLIQSMDLAQELDRLQKQRALGPPRHKKQVIDLFKEIKQTLAECLFCLASQRPLNKAETLRLVVHLQTDISLQADQTMDPVSLCLLMTLLSCFDTSPLEHGDAEVQATLPLVDDNTYLGDVHLQMKSDQWATSGIRAVSRFTWGLMLRKLSQYPNYSGNSDLLEDDEQLVEQAIEDDLFPFLSSSVVAAHEFHHEEFYVRRVHCLLTDFILHMPLRVKELRNRGDETARLILAHQIEGIEPPPQRRDFQHLLELIGDVYRHDPLNLELSLEYWCPVDPVAANESAYSYRPPPRQVALFKFVRLAGDLLPAPLFVPYLQMLTGLASSPQCAQHAFNLLKMNGISSGGSASSVSWDHFFDSLIQYYASMRQESPAVMEHVGVPFRPPPVRTITPQELEGLCAVLKLTRTIAEQNEVCRGSLYENQRWSVVATLFGLLGCSVAVSLKAELLLTLAALSQTPLIAATVWHSLEASQVELEEIESRNEEYPMTRAFLQLLNVLTDIPIPPGLGAGLRAPGFDPYMDFIIQSVLLKLNSRAYKDAGEKWQVLSSVLEILFKLLRDHEVSENDFRDELLELPSGGTVSASKPPGFILLQNMLNDSSLFKMVMRILDEAVTLCETYASFSGRLCLEQAALLCLQMLVAAAEKQEDFEVLIRQMTSSIMITSMDKLLLSVNPKTRRPDYLVTIAKFVIFNTSLAYHAFAAVKILYLVSRMAPTQSDLINLFTADSRVSQELQYGFVECLECDSPEEASDDEQENEEGWSVGRIQNSLRQHVVRLLLQSLQGPTPNLAHWLLGFQIHKSVSKTNLQDPGVMESPRTCLHAILSLLEQGVEGGHGPRCLHEMPCFAELAYQLIYKLCASRDTSAPTLRYLRTTHDFLYQQLRHLPFIQSDYKVSIIPHQSWLLKTVAIELRMTALNRQRSHCQRLIRLLLGDDDTDQTQVLKPVGGEESEMITWDQEQTQSSAVALIGKQMRNKLLSLLDTVDFTHQFPPELQLTFFDPKMIEAVLSNHEVQDAEGVAYYDVRSLRRLLIAELDNQQGPMMSGQRPLIMEEIQNLLTVVVKRNSVRERLHQQRQNFQAWRQVAEILLTACPEDLLSGEKRQLIIMELLQELLAKVAAENTIPESTAPVSGVVLTFMANLRQGFLNERLPLTHDQQMPPNTYISLLDRSSLTGAGAQSSPWSQGASSKVLFATSLQILLKGLIEYILSSRSGQQRVRANLYGSLLYYLQIAQKPSNFSSAEAQGMERVLSGGDTGYEQLSKENLSTIFSFGEAFMEVVCRDACDGHDVCRMLALSVLDSIMAEDKFQQWLSFLVTKGYLQHLVDSLPLDDSGLHAALAPVPSQLRPLYIFQSKMSMLTRAAQTAEGARKLLRCNVMPRLAACTALDLRPETTSYSPLMAAADDSFIPDPLARYRLILWAALRLCLALLTSLGVENKEAASQVMMFIVSHGEIFYGILHNRSSSLSYPAMKELALTTAIVSRANCQVDLASEFLDTVAAQVEFQSHCARLHRQMMMLLPRFTFSEKFSKQLQNLSTQRAQDGKDIAPDITLVYQQIACNITAYCRAVISVSSGSYNYSRILFGPSLDEASARDNIEELSGMGSLSTYQAPSLGIVVYQLRQCANQFQAVSDSHRQHQRKLSSIHDLSSEDLKQLSDVTGSEKMSSHQRQAVARQRLHQIVASKSQELQHLSYILENCLFIIWRHLEYYLLRCVPSNQQPLSFQSIAQRQRQMRHLQDTSWVQEGGGDLEGVSNEMEEAALGVTREDLQTLKKNAPVVLNETLLKKILDINQLIPIKSLGRSEKGRCDLMNRGDDMALIAFNPGIGYSNDDGRV</sequence>
<dbReference type="InterPro" id="IPR021827">
    <property type="entry name" value="Nup186/Nup192/Nup205"/>
</dbReference>
<comment type="similarity">
    <text evidence="2">Belongs to the NUP186/NUP192/NUP205 family.</text>
</comment>
<dbReference type="Proteomes" id="UP000245119">
    <property type="component" value="Linkage Group LG6"/>
</dbReference>
<dbReference type="STRING" id="400727.A0A2T7P6B9"/>
<protein>
    <recommendedName>
        <fullName evidence="7">Nuclear pore complex protein Nup205</fullName>
    </recommendedName>
</protein>
<keyword evidence="4" id="KW-0539">Nucleus</keyword>
<evidence type="ECO:0000256" key="3">
    <source>
        <dbReference type="ARBA" id="ARBA00022448"/>
    </source>
</evidence>
<evidence type="ECO:0000256" key="1">
    <source>
        <dbReference type="ARBA" id="ARBA00004123"/>
    </source>
</evidence>
<name>A0A2T7P6B9_POMCA</name>
<proteinExistence type="inferred from homology"/>
<dbReference type="Pfam" id="PF11894">
    <property type="entry name" value="Nup192"/>
    <property type="match status" value="1"/>
</dbReference>
<gene>
    <name evidence="5" type="ORF">C0Q70_11539</name>
</gene>
<dbReference type="GO" id="GO:0006999">
    <property type="term" value="P:nuclear pore organization"/>
    <property type="evidence" value="ECO:0007669"/>
    <property type="project" value="TreeGrafter"/>
</dbReference>